<evidence type="ECO:0000259" key="13">
    <source>
        <dbReference type="PROSITE" id="PS51671"/>
    </source>
</evidence>
<evidence type="ECO:0000313" key="15">
    <source>
        <dbReference type="Proteomes" id="UP000641514"/>
    </source>
</evidence>
<keyword evidence="6 11" id="KW-0808">Transferase</keyword>
<dbReference type="InterPro" id="IPR004255">
    <property type="entry name" value="O-acyltransferase_WSD1_N"/>
</dbReference>
<evidence type="ECO:0000256" key="6">
    <source>
        <dbReference type="ARBA" id="ARBA00022679"/>
    </source>
</evidence>
<dbReference type="GO" id="GO:0019432">
    <property type="term" value="P:triglyceride biosynthetic process"/>
    <property type="evidence" value="ECO:0007669"/>
    <property type="project" value="TreeGrafter"/>
</dbReference>
<evidence type="ECO:0000256" key="7">
    <source>
        <dbReference type="ARBA" id="ARBA00022798"/>
    </source>
</evidence>
<evidence type="ECO:0000256" key="8">
    <source>
        <dbReference type="ARBA" id="ARBA00023098"/>
    </source>
</evidence>
<dbReference type="InterPro" id="IPR023213">
    <property type="entry name" value="CAT-like_dom_sf"/>
</dbReference>
<comment type="catalytic activity">
    <reaction evidence="10 11">
        <text>an acyl-CoA + a 1,2-diacyl-sn-glycerol = a triacyl-sn-glycerol + CoA</text>
        <dbReference type="Rhea" id="RHEA:10868"/>
        <dbReference type="ChEBI" id="CHEBI:17815"/>
        <dbReference type="ChEBI" id="CHEBI:57287"/>
        <dbReference type="ChEBI" id="CHEBI:58342"/>
        <dbReference type="ChEBI" id="CHEBI:64615"/>
        <dbReference type="EC" id="2.3.1.20"/>
    </reaction>
</comment>
<feature type="region of interest" description="Disordered" evidence="12">
    <location>
        <begin position="455"/>
        <end position="475"/>
    </location>
</feature>
<name>A0A916XFH6_9ACTN</name>
<organism evidence="14 15">
    <name type="scientific">Hoyosella rhizosphaerae</name>
    <dbReference type="NCBI Taxonomy" id="1755582"/>
    <lineage>
        <taxon>Bacteria</taxon>
        <taxon>Bacillati</taxon>
        <taxon>Actinomycetota</taxon>
        <taxon>Actinomycetes</taxon>
        <taxon>Mycobacteriales</taxon>
        <taxon>Hoyosellaceae</taxon>
        <taxon>Hoyosella</taxon>
    </lineage>
</organism>
<dbReference type="PROSITE" id="PS51671">
    <property type="entry name" value="ACT"/>
    <property type="match status" value="1"/>
</dbReference>
<keyword evidence="9 11" id="KW-0012">Acyltransferase</keyword>
<dbReference type="GO" id="GO:0001666">
    <property type="term" value="P:response to hypoxia"/>
    <property type="evidence" value="ECO:0007669"/>
    <property type="project" value="TreeGrafter"/>
</dbReference>
<keyword evidence="15" id="KW-1185">Reference proteome</keyword>
<accession>A0A916XFH6</accession>
<dbReference type="InterPro" id="IPR045865">
    <property type="entry name" value="ACT-like_dom_sf"/>
</dbReference>
<keyword evidence="5 11" id="KW-0444">Lipid biosynthesis</keyword>
<evidence type="ECO:0000256" key="9">
    <source>
        <dbReference type="ARBA" id="ARBA00023315"/>
    </source>
</evidence>
<dbReference type="InterPro" id="IPR014292">
    <property type="entry name" value="Acyl_transf_WS/DGAT"/>
</dbReference>
<dbReference type="SUPFAM" id="SSF52777">
    <property type="entry name" value="CoA-dependent acyltransferases"/>
    <property type="match status" value="1"/>
</dbReference>
<feature type="region of interest" description="Disordered" evidence="12">
    <location>
        <begin position="189"/>
        <end position="214"/>
    </location>
</feature>
<dbReference type="Pfam" id="PF06974">
    <property type="entry name" value="WS_DGAT_C"/>
    <property type="match status" value="1"/>
</dbReference>
<keyword evidence="8 11" id="KW-0443">Lipid metabolism</keyword>
<dbReference type="GO" id="GO:0071731">
    <property type="term" value="P:response to nitric oxide"/>
    <property type="evidence" value="ECO:0007669"/>
    <property type="project" value="TreeGrafter"/>
</dbReference>
<reference evidence="14" key="1">
    <citation type="journal article" date="2014" name="Int. J. Syst. Evol. Microbiol.">
        <title>Complete genome sequence of Corynebacterium casei LMG S-19264T (=DSM 44701T), isolated from a smear-ripened cheese.</title>
        <authorList>
            <consortium name="US DOE Joint Genome Institute (JGI-PGF)"/>
            <person name="Walter F."/>
            <person name="Albersmeier A."/>
            <person name="Kalinowski J."/>
            <person name="Ruckert C."/>
        </authorList>
    </citation>
    <scope>NUCLEOTIDE SEQUENCE</scope>
    <source>
        <strain evidence="14">CGMCC 1.15478</strain>
    </source>
</reference>
<dbReference type="PANTHER" id="PTHR31650:SF1">
    <property type="entry name" value="WAX ESTER SYNTHASE_DIACYLGLYCEROL ACYLTRANSFERASE 4-RELATED"/>
    <property type="match status" value="1"/>
</dbReference>
<dbReference type="RefSeq" id="WP_188674165.1">
    <property type="nucleotide sequence ID" value="NZ_BMJH01000002.1"/>
</dbReference>
<dbReference type="Proteomes" id="UP000641514">
    <property type="component" value="Unassembled WGS sequence"/>
</dbReference>
<dbReference type="EMBL" id="BMJH01000002">
    <property type="protein sequence ID" value="GGC68059.1"/>
    <property type="molecule type" value="Genomic_DNA"/>
</dbReference>
<evidence type="ECO:0000313" key="14">
    <source>
        <dbReference type="EMBL" id="GGC68059.1"/>
    </source>
</evidence>
<dbReference type="Gene3D" id="3.30.559.10">
    <property type="entry name" value="Chloramphenicol acetyltransferase-like domain"/>
    <property type="match status" value="1"/>
</dbReference>
<evidence type="ECO:0000256" key="12">
    <source>
        <dbReference type="SAM" id="MobiDB-lite"/>
    </source>
</evidence>
<evidence type="ECO:0000256" key="2">
    <source>
        <dbReference type="ARBA" id="ARBA00005189"/>
    </source>
</evidence>
<dbReference type="Pfam" id="PF03007">
    <property type="entry name" value="WS_DGAT_cat"/>
    <property type="match status" value="1"/>
</dbReference>
<keyword evidence="7 11" id="KW-0319">Glycerol metabolism</keyword>
<evidence type="ECO:0000256" key="11">
    <source>
        <dbReference type="RuleBase" id="RU361241"/>
    </source>
</evidence>
<dbReference type="GO" id="GO:0051701">
    <property type="term" value="P:biological process involved in interaction with host"/>
    <property type="evidence" value="ECO:0007669"/>
    <property type="project" value="TreeGrafter"/>
</dbReference>
<protein>
    <recommendedName>
        <fullName evidence="4 11">Diacylglycerol O-acyltransferase</fullName>
        <ecNumber evidence="4 11">2.3.1.20</ecNumber>
    </recommendedName>
</protein>
<evidence type="ECO:0000256" key="5">
    <source>
        <dbReference type="ARBA" id="ARBA00022516"/>
    </source>
</evidence>
<sequence length="716" mass="76349">MEWDRVSESGQIWRVRVQLQDRPGTLSELTTRLSHRKCNLLAVTVLPASVASSVTGDVVDDFVLRAPPDMTADELQSIVNTDGVTCRGLTPASINALVDPETALLRVAKATISGTVTTVEAVRRILGADSATPQAPGSTIGDWQIDDTGHKVTVTLAANSAATYERGWSPFLDGELARVGALLDLIGEQAPSDPEPVATPEAPVADSTPTPPVAAQPRIRQLSSLDVQFLNAETPTTVIHVGGLTILDPSELPDGMLTAPALRAVIRSRLHLVAPLRWSLKQVPLGVDLPYWDDSAEVDLEYHVRSYDLRHEGDGDTSVAALHRLVGRLDSTPLDRARPLWEAYLISGLSDGRQALYTKVHHAVIDGVSGAEVMGAVMDLTAESFQVPPPTTQGPEFVAPQGIRMATHGARHAIAAPSTLARAARTVLPHLADVPGMTSLPGVSRLTSLRRRIGNNTTSEQPARPGTPPPTPFNKKITARRSIATAQVSLADVKKAKNAFGCTVNDIVMALCTSALRQWLIDHNALPDKPLVGSMPVSVRTREQLGTAGNQIAFMPTVLPTHFNDPQRRLTELMSNIAAAKHRFADAPPTLLHNATAVLPQLFNGVVSRTVFAAAGAIAPPCNLLISNVPGPQIPLYVGGAKVVANYPISVISDFTGGLNITVMSYNGHLDFGIVTCPDLIPDVETFETYLVDAMAEILNMLDAAQPADSTSFTRG</sequence>
<evidence type="ECO:0000256" key="1">
    <source>
        <dbReference type="ARBA" id="ARBA00004771"/>
    </source>
</evidence>
<dbReference type="SUPFAM" id="SSF55021">
    <property type="entry name" value="ACT-like"/>
    <property type="match status" value="1"/>
</dbReference>
<dbReference type="InterPro" id="IPR045034">
    <property type="entry name" value="O-acyltransferase_WSD1-like"/>
</dbReference>
<feature type="domain" description="ACT" evidence="13">
    <location>
        <begin position="14"/>
        <end position="91"/>
    </location>
</feature>
<evidence type="ECO:0000256" key="3">
    <source>
        <dbReference type="ARBA" id="ARBA00009587"/>
    </source>
</evidence>
<dbReference type="InterPro" id="IPR009721">
    <property type="entry name" value="O-acyltransferase_WSD1_C"/>
</dbReference>
<dbReference type="AlphaFoldDB" id="A0A916XFH6"/>
<evidence type="ECO:0000256" key="10">
    <source>
        <dbReference type="ARBA" id="ARBA00048109"/>
    </source>
</evidence>
<dbReference type="EC" id="2.3.1.20" evidence="4 11"/>
<comment type="similarity">
    <text evidence="3 11">Belongs to the long-chain O-acyltransferase family.</text>
</comment>
<evidence type="ECO:0000256" key="4">
    <source>
        <dbReference type="ARBA" id="ARBA00013244"/>
    </source>
</evidence>
<dbReference type="NCBIfam" id="TIGR02946">
    <property type="entry name" value="acyl_WS_DGAT"/>
    <property type="match status" value="1"/>
</dbReference>
<dbReference type="GO" id="GO:0005886">
    <property type="term" value="C:plasma membrane"/>
    <property type="evidence" value="ECO:0007669"/>
    <property type="project" value="TreeGrafter"/>
</dbReference>
<gene>
    <name evidence="14" type="ORF">GCM10011410_20970</name>
</gene>
<dbReference type="GO" id="GO:0004144">
    <property type="term" value="F:diacylglycerol O-acyltransferase activity"/>
    <property type="evidence" value="ECO:0007669"/>
    <property type="project" value="UniProtKB-EC"/>
</dbReference>
<reference evidence="14" key="2">
    <citation type="submission" date="2020-09" db="EMBL/GenBank/DDBJ databases">
        <authorList>
            <person name="Sun Q."/>
            <person name="Zhou Y."/>
        </authorList>
    </citation>
    <scope>NUCLEOTIDE SEQUENCE</scope>
    <source>
        <strain evidence="14">CGMCC 1.15478</strain>
    </source>
</reference>
<feature type="compositionally biased region" description="Low complexity" evidence="12">
    <location>
        <begin position="195"/>
        <end position="205"/>
    </location>
</feature>
<comment type="pathway">
    <text evidence="1 11">Glycerolipid metabolism; triacylglycerol biosynthesis.</text>
</comment>
<dbReference type="PANTHER" id="PTHR31650">
    <property type="entry name" value="O-ACYLTRANSFERASE (WSD1-LIKE) FAMILY PROTEIN"/>
    <property type="match status" value="1"/>
</dbReference>
<proteinExistence type="inferred from homology"/>
<comment type="pathway">
    <text evidence="2">Lipid metabolism.</text>
</comment>
<comment type="caution">
    <text evidence="14">The sequence shown here is derived from an EMBL/GenBank/DDBJ whole genome shotgun (WGS) entry which is preliminary data.</text>
</comment>
<dbReference type="InterPro" id="IPR002912">
    <property type="entry name" value="ACT_dom"/>
</dbReference>
<dbReference type="GO" id="GO:0006071">
    <property type="term" value="P:glycerol metabolic process"/>
    <property type="evidence" value="ECO:0007669"/>
    <property type="project" value="UniProtKB-KW"/>
</dbReference>